<accession>A0A6G1HS56</accession>
<evidence type="ECO:0000313" key="2">
    <source>
        <dbReference type="EMBL" id="KAF2398575.1"/>
    </source>
</evidence>
<gene>
    <name evidence="2" type="ORF">EJ06DRAFT_84266</name>
</gene>
<sequence length="262" mass="28103">MTQPVLASVNPVRKLAARRFDNEEAVESATLSTTTSIWLTGSTILIQPPPAPSDSSADACSPLPLSPIAGTTTRPTCLAPPTPPIRRPGRARPAHASRRHARCHVGAQRRLRCAAGGDAVVANCGRRNKAADAPGNAVEAPFVVAERQYLHRHCGAGGAGRPRRRYWGLCTPPPSPDTAITWPTLAWLDASRCLEDWSRVTNAAGRMHGRASKTSRIVAGKAPLVVPSSRCELRRVCLQGARFVWPEACVVRAEGRIKDVPD</sequence>
<evidence type="ECO:0000256" key="1">
    <source>
        <dbReference type="SAM" id="MobiDB-lite"/>
    </source>
</evidence>
<feature type="region of interest" description="Disordered" evidence="1">
    <location>
        <begin position="64"/>
        <end position="100"/>
    </location>
</feature>
<protein>
    <submittedName>
        <fullName evidence="2">Uncharacterized protein</fullName>
    </submittedName>
</protein>
<feature type="compositionally biased region" description="Basic residues" evidence="1">
    <location>
        <begin position="87"/>
        <end position="100"/>
    </location>
</feature>
<dbReference type="EMBL" id="ML996699">
    <property type="protein sequence ID" value="KAF2398575.1"/>
    <property type="molecule type" value="Genomic_DNA"/>
</dbReference>
<name>A0A6G1HS56_9PEZI</name>
<proteinExistence type="predicted"/>
<dbReference type="AlphaFoldDB" id="A0A6G1HS56"/>
<reference evidence="2" key="1">
    <citation type="journal article" date="2020" name="Stud. Mycol.">
        <title>101 Dothideomycetes genomes: a test case for predicting lifestyles and emergence of pathogens.</title>
        <authorList>
            <person name="Haridas S."/>
            <person name="Albert R."/>
            <person name="Binder M."/>
            <person name="Bloem J."/>
            <person name="Labutti K."/>
            <person name="Salamov A."/>
            <person name="Andreopoulos B."/>
            <person name="Baker S."/>
            <person name="Barry K."/>
            <person name="Bills G."/>
            <person name="Bluhm B."/>
            <person name="Cannon C."/>
            <person name="Castanera R."/>
            <person name="Culley D."/>
            <person name="Daum C."/>
            <person name="Ezra D."/>
            <person name="Gonzalez J."/>
            <person name="Henrissat B."/>
            <person name="Kuo A."/>
            <person name="Liang C."/>
            <person name="Lipzen A."/>
            <person name="Lutzoni F."/>
            <person name="Magnuson J."/>
            <person name="Mondo S."/>
            <person name="Nolan M."/>
            <person name="Ohm R."/>
            <person name="Pangilinan J."/>
            <person name="Park H.-J."/>
            <person name="Ramirez L."/>
            <person name="Alfaro M."/>
            <person name="Sun H."/>
            <person name="Tritt A."/>
            <person name="Yoshinaga Y."/>
            <person name="Zwiers L.-H."/>
            <person name="Turgeon B."/>
            <person name="Goodwin S."/>
            <person name="Spatafora J."/>
            <person name="Crous P."/>
            <person name="Grigoriev I."/>
        </authorList>
    </citation>
    <scope>NUCLEOTIDE SEQUENCE</scope>
    <source>
        <strain evidence="2">CBS 262.69</strain>
    </source>
</reference>
<evidence type="ECO:0000313" key="3">
    <source>
        <dbReference type="Proteomes" id="UP000799640"/>
    </source>
</evidence>
<dbReference type="Proteomes" id="UP000799640">
    <property type="component" value="Unassembled WGS sequence"/>
</dbReference>
<organism evidence="2 3">
    <name type="scientific">Trichodelitschia bisporula</name>
    <dbReference type="NCBI Taxonomy" id="703511"/>
    <lineage>
        <taxon>Eukaryota</taxon>
        <taxon>Fungi</taxon>
        <taxon>Dikarya</taxon>
        <taxon>Ascomycota</taxon>
        <taxon>Pezizomycotina</taxon>
        <taxon>Dothideomycetes</taxon>
        <taxon>Dothideomycetes incertae sedis</taxon>
        <taxon>Phaeotrichales</taxon>
        <taxon>Phaeotrichaceae</taxon>
        <taxon>Trichodelitschia</taxon>
    </lineage>
</organism>
<keyword evidence="3" id="KW-1185">Reference proteome</keyword>